<organism evidence="2 3">
    <name type="scientific">Burkholderia cepacia</name>
    <name type="common">Pseudomonas cepacia</name>
    <dbReference type="NCBI Taxonomy" id="292"/>
    <lineage>
        <taxon>Bacteria</taxon>
        <taxon>Pseudomonadati</taxon>
        <taxon>Pseudomonadota</taxon>
        <taxon>Betaproteobacteria</taxon>
        <taxon>Burkholderiales</taxon>
        <taxon>Burkholderiaceae</taxon>
        <taxon>Burkholderia</taxon>
        <taxon>Burkholderia cepacia complex</taxon>
    </lineage>
</organism>
<keyword evidence="3" id="KW-1185">Reference proteome</keyword>
<dbReference type="Gene3D" id="3.40.50.10400">
    <property type="entry name" value="Hypothetical protein PA1492"/>
    <property type="match status" value="1"/>
</dbReference>
<evidence type="ECO:0000313" key="3">
    <source>
        <dbReference type="Proteomes" id="UP000218103"/>
    </source>
</evidence>
<dbReference type="InterPro" id="IPR025518">
    <property type="entry name" value="DUF4406"/>
</dbReference>
<evidence type="ECO:0000313" key="2">
    <source>
        <dbReference type="EMBL" id="ATF78914.1"/>
    </source>
</evidence>
<dbReference type="EMBL" id="CP023518">
    <property type="protein sequence ID" value="ATF78914.1"/>
    <property type="molecule type" value="Genomic_DNA"/>
</dbReference>
<evidence type="ECO:0000256" key="1">
    <source>
        <dbReference type="SAM" id="MobiDB-lite"/>
    </source>
</evidence>
<sequence>MRRERLEQRPRRRAACDIPGGEGGASADVHLEVSDQDRGGRVKIYVAGPMTGHPNLNFPVFHAEAARLRALGYEVINPAELNADPSAGWLDCMRTDIKHLVDCDAIAMLEGWQTSRGASLEYTIALTLGHAVFRAVDIVEMVTA</sequence>
<reference evidence="3" key="1">
    <citation type="submission" date="2017-09" db="EMBL/GenBank/DDBJ databases">
        <title>FDA dAtabase for Regulatory Grade micrObial Sequences (FDA-ARGOS): Supporting development and validation of Infectious Disease Dx tests.</title>
        <authorList>
            <person name="Minogue T."/>
            <person name="Wolcott M."/>
            <person name="Wasieloski L."/>
            <person name="Aguilar W."/>
            <person name="Moore D."/>
            <person name="Tallon L.J."/>
            <person name="Sadzewicz L."/>
            <person name="Ott S."/>
            <person name="Zhao X."/>
            <person name="Nagaraj S."/>
            <person name="Vavikolanu K."/>
            <person name="Aluvathingal J."/>
            <person name="Nadendla S."/>
            <person name="Sichtig H."/>
        </authorList>
    </citation>
    <scope>NUCLEOTIDE SEQUENCE [LARGE SCALE GENOMIC DNA]</scope>
    <source>
        <strain evidence="3">FDAARGOS_388</strain>
    </source>
</reference>
<feature type="region of interest" description="Disordered" evidence="1">
    <location>
        <begin position="1"/>
        <end position="23"/>
    </location>
</feature>
<dbReference type="Proteomes" id="UP000218103">
    <property type="component" value="Chromosome 1"/>
</dbReference>
<proteinExistence type="predicted"/>
<dbReference type="Pfam" id="PF14359">
    <property type="entry name" value="DUF4406"/>
    <property type="match status" value="1"/>
</dbReference>
<dbReference type="SUPFAM" id="SSF52309">
    <property type="entry name" value="N-(deoxy)ribosyltransferase-like"/>
    <property type="match status" value="1"/>
</dbReference>
<gene>
    <name evidence="2" type="ORF">CO711_16820</name>
</gene>
<protein>
    <submittedName>
        <fullName evidence="2">DUF4406 domain-containing protein</fullName>
    </submittedName>
</protein>
<name>A0ABN5CWW1_BURCE</name>
<accession>A0ABN5CWW1</accession>